<dbReference type="SUPFAM" id="SSF140959">
    <property type="entry name" value="Indolic compounds 2,3-dioxygenase-like"/>
    <property type="match status" value="1"/>
</dbReference>
<dbReference type="PANTHER" id="PTHR28657">
    <property type="entry name" value="INDOLEAMINE 2,3-DIOXYGENASE"/>
    <property type="match status" value="1"/>
</dbReference>
<dbReference type="PANTHER" id="PTHR28657:SF10">
    <property type="entry name" value="INDOLEAMINE 2,3-DIOXYGENASE"/>
    <property type="match status" value="1"/>
</dbReference>
<dbReference type="InterPro" id="IPR037217">
    <property type="entry name" value="Trp/Indoleamine_2_3_dOase-like"/>
</dbReference>
<dbReference type="InterPro" id="IPR000898">
    <property type="entry name" value="Indolamine_dOase"/>
</dbReference>
<evidence type="ECO:0000256" key="3">
    <source>
        <dbReference type="ARBA" id="ARBA00023004"/>
    </source>
</evidence>
<proteinExistence type="inferred from homology"/>
<evidence type="ECO:0000256" key="4">
    <source>
        <dbReference type="SAM" id="MobiDB-lite"/>
    </source>
</evidence>
<evidence type="ECO:0008006" key="7">
    <source>
        <dbReference type="Google" id="ProtNLM"/>
    </source>
</evidence>
<dbReference type="EMBL" id="CAWUON010000106">
    <property type="protein sequence ID" value="CAK7273214.1"/>
    <property type="molecule type" value="Genomic_DNA"/>
</dbReference>
<evidence type="ECO:0000313" key="6">
    <source>
        <dbReference type="Proteomes" id="UP001642502"/>
    </source>
</evidence>
<comment type="similarity">
    <text evidence="1">Belongs to the indoleamine 2,3-dioxygenase family.</text>
</comment>
<evidence type="ECO:0000313" key="5">
    <source>
        <dbReference type="EMBL" id="CAK7273214.1"/>
    </source>
</evidence>
<comment type="caution">
    <text evidence="5">The sequence shown here is derived from an EMBL/GenBank/DDBJ whole genome shotgun (WGS) entry which is preliminary data.</text>
</comment>
<dbReference type="Proteomes" id="UP001642502">
    <property type="component" value="Unassembled WGS sequence"/>
</dbReference>
<feature type="region of interest" description="Disordered" evidence="4">
    <location>
        <begin position="287"/>
        <end position="307"/>
    </location>
</feature>
<keyword evidence="3" id="KW-0408">Iron</keyword>
<name>A0ABP0DYD6_9PEZI</name>
<dbReference type="PROSITE" id="PS00876">
    <property type="entry name" value="IDO_1"/>
    <property type="match status" value="1"/>
</dbReference>
<reference evidence="5 6" key="1">
    <citation type="submission" date="2024-01" db="EMBL/GenBank/DDBJ databases">
        <authorList>
            <person name="Allen C."/>
            <person name="Tagirdzhanova G."/>
        </authorList>
    </citation>
    <scope>NUCLEOTIDE SEQUENCE [LARGE SCALE GENOMIC DNA]</scope>
    <source>
        <strain evidence="5 6">CBS 119000</strain>
    </source>
</reference>
<dbReference type="Gene3D" id="1.20.58.480">
    <property type="match status" value="1"/>
</dbReference>
<evidence type="ECO:0000256" key="2">
    <source>
        <dbReference type="ARBA" id="ARBA00022723"/>
    </source>
</evidence>
<keyword evidence="6" id="KW-1185">Reference proteome</keyword>
<keyword evidence="2" id="KW-0479">Metal-binding</keyword>
<organism evidence="5 6">
    <name type="scientific">Sporothrix epigloea</name>
    <dbReference type="NCBI Taxonomy" id="1892477"/>
    <lineage>
        <taxon>Eukaryota</taxon>
        <taxon>Fungi</taxon>
        <taxon>Dikarya</taxon>
        <taxon>Ascomycota</taxon>
        <taxon>Pezizomycotina</taxon>
        <taxon>Sordariomycetes</taxon>
        <taxon>Sordariomycetidae</taxon>
        <taxon>Ophiostomatales</taxon>
        <taxon>Ophiostomataceae</taxon>
        <taxon>Sporothrix</taxon>
    </lineage>
</organism>
<accession>A0ABP0DYD6</accession>
<gene>
    <name evidence="5" type="ORF">SEPCBS119000_005535</name>
</gene>
<protein>
    <recommendedName>
        <fullName evidence="7">Indoleamine 2,3-dioxygenase</fullName>
    </recommendedName>
</protein>
<sequence length="465" mass="50544">MDASFVERYGLSDNGFLPACLPLARLPDPRYAPWETIIADLPSSLRSNTLRQQVQSLSVLPTDGLLTEPEWRRAYLILSFLTHAYIWGDDPVADHLPPCITVPLLAVSEHLELPPVATYAALNLWNFTVTGGDKDTSSAVVFDDLGHLEALHTFTGTGSESWFYVVSVAMECRAAALLPVLLGAVEAAARDDMPSVTAALHQFVACIDDVRVLLGRMHERCDPFVFFNQIRPFLAGSKNMAAHGLPRGVFYDRGGGQGEWRQLRGGSNGQSSLLQFLDIVLGIEHTSDGHHTSSAGPTSAARPAPKAETGFHDEVRGYMPGPHRRFLEHVAAQPSLRAFVIDARERLASDEQERMAAAFSQATEALAALRNKHLGIVTRYIIIPSRQQAARELEAKSVTSVAEPPASQRRGLASRAACKDEAEMLKGTGGTELLPFLKQTRDETLQAGRFAESAAMLTSGASRAP</sequence>
<evidence type="ECO:0000256" key="1">
    <source>
        <dbReference type="ARBA" id="ARBA00007119"/>
    </source>
</evidence>
<dbReference type="Pfam" id="PF01231">
    <property type="entry name" value="IDO"/>
    <property type="match status" value="1"/>
</dbReference>